<dbReference type="Proteomes" id="UP000800200">
    <property type="component" value="Unassembled WGS sequence"/>
</dbReference>
<gene>
    <name evidence="1" type="ORF">K469DRAFT_715715</name>
</gene>
<reference evidence="1" key="1">
    <citation type="journal article" date="2020" name="Stud. Mycol.">
        <title>101 Dothideomycetes genomes: a test case for predicting lifestyles and emergence of pathogens.</title>
        <authorList>
            <person name="Haridas S."/>
            <person name="Albert R."/>
            <person name="Binder M."/>
            <person name="Bloem J."/>
            <person name="Labutti K."/>
            <person name="Salamov A."/>
            <person name="Andreopoulos B."/>
            <person name="Baker S."/>
            <person name="Barry K."/>
            <person name="Bills G."/>
            <person name="Bluhm B."/>
            <person name="Cannon C."/>
            <person name="Castanera R."/>
            <person name="Culley D."/>
            <person name="Daum C."/>
            <person name="Ezra D."/>
            <person name="Gonzalez J."/>
            <person name="Henrissat B."/>
            <person name="Kuo A."/>
            <person name="Liang C."/>
            <person name="Lipzen A."/>
            <person name="Lutzoni F."/>
            <person name="Magnuson J."/>
            <person name="Mondo S."/>
            <person name="Nolan M."/>
            <person name="Ohm R."/>
            <person name="Pangilinan J."/>
            <person name="Park H.-J."/>
            <person name="Ramirez L."/>
            <person name="Alfaro M."/>
            <person name="Sun H."/>
            <person name="Tritt A."/>
            <person name="Yoshinaga Y."/>
            <person name="Zwiers L.-H."/>
            <person name="Turgeon B."/>
            <person name="Goodwin S."/>
            <person name="Spatafora J."/>
            <person name="Crous P."/>
            <person name="Grigoriev I."/>
        </authorList>
    </citation>
    <scope>NUCLEOTIDE SEQUENCE</scope>
    <source>
        <strain evidence="1">CBS 207.26</strain>
    </source>
</reference>
<dbReference type="EMBL" id="ML994660">
    <property type="protein sequence ID" value="KAF2180097.1"/>
    <property type="molecule type" value="Genomic_DNA"/>
</dbReference>
<evidence type="ECO:0000313" key="2">
    <source>
        <dbReference type="Proteomes" id="UP000800200"/>
    </source>
</evidence>
<accession>A0A6A6DKP8</accession>
<sequence length="111" mass="12705">MDPHPSCRYIVDTFSAMPASLEYRLVYTYRCHTTHINRFVAIASCQDCYTNTMEATIKWYFLDLAKMLKKGTVYLSKRTMVQSFNVPWLVVGIYGMLVLSSKGVSSTLLNT</sequence>
<keyword evidence="2" id="KW-1185">Reference proteome</keyword>
<proteinExistence type="predicted"/>
<name>A0A6A6DKP8_9PEZI</name>
<dbReference type="AlphaFoldDB" id="A0A6A6DKP8"/>
<protein>
    <submittedName>
        <fullName evidence="1">Uncharacterized protein</fullName>
    </submittedName>
</protein>
<evidence type="ECO:0000313" key="1">
    <source>
        <dbReference type="EMBL" id="KAF2180097.1"/>
    </source>
</evidence>
<organism evidence="1 2">
    <name type="scientific">Zopfia rhizophila CBS 207.26</name>
    <dbReference type="NCBI Taxonomy" id="1314779"/>
    <lineage>
        <taxon>Eukaryota</taxon>
        <taxon>Fungi</taxon>
        <taxon>Dikarya</taxon>
        <taxon>Ascomycota</taxon>
        <taxon>Pezizomycotina</taxon>
        <taxon>Dothideomycetes</taxon>
        <taxon>Dothideomycetes incertae sedis</taxon>
        <taxon>Zopfiaceae</taxon>
        <taxon>Zopfia</taxon>
    </lineage>
</organism>